<protein>
    <submittedName>
        <fullName evidence="2">Uncharacterized protein</fullName>
    </submittedName>
</protein>
<dbReference type="AlphaFoldDB" id="A0A0F9WB59"/>
<sequence length="89" mass="9596">MAANIFGKMTLGKWIALAVVLAVVAFTLLTQFTSFQIPRTLTQGKPEPAVHPGIQLQGTTDSRNNLDEVNDLIRGKTQNGQSEGTANEN</sequence>
<organism evidence="2">
    <name type="scientific">marine sediment metagenome</name>
    <dbReference type="NCBI Taxonomy" id="412755"/>
    <lineage>
        <taxon>unclassified sequences</taxon>
        <taxon>metagenomes</taxon>
        <taxon>ecological metagenomes</taxon>
    </lineage>
</organism>
<reference evidence="2" key="1">
    <citation type="journal article" date="2015" name="Nature">
        <title>Complex archaea that bridge the gap between prokaryotes and eukaryotes.</title>
        <authorList>
            <person name="Spang A."/>
            <person name="Saw J.H."/>
            <person name="Jorgensen S.L."/>
            <person name="Zaremba-Niedzwiedzka K."/>
            <person name="Martijn J."/>
            <person name="Lind A.E."/>
            <person name="van Eijk R."/>
            <person name="Schleper C."/>
            <person name="Guy L."/>
            <person name="Ettema T.J."/>
        </authorList>
    </citation>
    <scope>NUCLEOTIDE SEQUENCE</scope>
</reference>
<name>A0A0F9WB59_9ZZZZ</name>
<evidence type="ECO:0000256" key="1">
    <source>
        <dbReference type="SAM" id="MobiDB-lite"/>
    </source>
</evidence>
<proteinExistence type="predicted"/>
<dbReference type="EMBL" id="LAZR01000311">
    <property type="protein sequence ID" value="KKN75378.1"/>
    <property type="molecule type" value="Genomic_DNA"/>
</dbReference>
<accession>A0A0F9WB59</accession>
<gene>
    <name evidence="2" type="ORF">LCGC14_0381220</name>
</gene>
<comment type="caution">
    <text evidence="2">The sequence shown here is derived from an EMBL/GenBank/DDBJ whole genome shotgun (WGS) entry which is preliminary data.</text>
</comment>
<evidence type="ECO:0000313" key="2">
    <source>
        <dbReference type="EMBL" id="KKN75378.1"/>
    </source>
</evidence>
<feature type="region of interest" description="Disordered" evidence="1">
    <location>
        <begin position="41"/>
        <end position="65"/>
    </location>
</feature>